<name>A0A1G5QFV8_9GAMM</name>
<dbReference type="SUPFAM" id="SSF53850">
    <property type="entry name" value="Periplasmic binding protein-like II"/>
    <property type="match status" value="1"/>
</dbReference>
<protein>
    <submittedName>
        <fullName evidence="6">Trehalose/maltose transport system substrate-binding protein</fullName>
    </submittedName>
</protein>
<dbReference type="InterPro" id="IPR006059">
    <property type="entry name" value="SBP"/>
</dbReference>
<evidence type="ECO:0000256" key="4">
    <source>
        <dbReference type="ARBA" id="ARBA00022729"/>
    </source>
</evidence>
<proteinExistence type="inferred from homology"/>
<dbReference type="EMBL" id="FMWD01000005">
    <property type="protein sequence ID" value="SCZ60241.1"/>
    <property type="molecule type" value="Genomic_DNA"/>
</dbReference>
<reference evidence="6 7" key="1">
    <citation type="submission" date="2016-10" db="EMBL/GenBank/DDBJ databases">
        <authorList>
            <person name="de Groot N.N."/>
        </authorList>
    </citation>
    <scope>NUCLEOTIDE SEQUENCE [LARGE SCALE GENOMIC DNA]</scope>
    <source>
        <strain evidence="6 7">HLD2</strain>
    </source>
</reference>
<dbReference type="PROSITE" id="PS51257">
    <property type="entry name" value="PROKAR_LIPOPROTEIN"/>
    <property type="match status" value="1"/>
</dbReference>
<evidence type="ECO:0000256" key="3">
    <source>
        <dbReference type="ARBA" id="ARBA00022448"/>
    </source>
</evidence>
<evidence type="ECO:0000313" key="7">
    <source>
        <dbReference type="Proteomes" id="UP000199648"/>
    </source>
</evidence>
<comment type="similarity">
    <text evidence="2">Belongs to the bacterial solute-binding protein 1 family.</text>
</comment>
<evidence type="ECO:0000256" key="1">
    <source>
        <dbReference type="ARBA" id="ARBA00004418"/>
    </source>
</evidence>
<keyword evidence="3" id="KW-0813">Transport</keyword>
<dbReference type="PANTHER" id="PTHR43649:SF34">
    <property type="entry name" value="ABC TRANSPORTER PERIPLASMIC-BINDING PROTEIN YCJN-RELATED"/>
    <property type="match status" value="1"/>
</dbReference>
<keyword evidence="4 5" id="KW-0732">Signal</keyword>
<dbReference type="AlphaFoldDB" id="A0A1G5QFV8"/>
<accession>A0A1G5QFV8</accession>
<keyword evidence="7" id="KW-1185">Reference proteome</keyword>
<organism evidence="6 7">
    <name type="scientific">Thiohalomonas denitrificans</name>
    <dbReference type="NCBI Taxonomy" id="415747"/>
    <lineage>
        <taxon>Bacteria</taxon>
        <taxon>Pseudomonadati</taxon>
        <taxon>Pseudomonadota</taxon>
        <taxon>Gammaproteobacteria</taxon>
        <taxon>Thiohalomonadales</taxon>
        <taxon>Thiohalomonadaceae</taxon>
        <taxon>Thiohalomonas</taxon>
    </lineage>
</organism>
<dbReference type="OrthoDB" id="9808332at2"/>
<sequence>MRLNKILRMGLLLLCLSPVALVGAATVSISCGAVGVELEVCREGAEAWSDKTGHEIRIISTPNSTTDRLALYQQLLAAGSADIDVFQIDVVWPGILQEHFIDLKQHIEPERLRAQFENVVDANRVDGRLVALPWFVDAGLLYYRKDLLDKHGFEVPETWEALTHTAEAIQKAERAAGNRNLWGFVWQGRAYEGLTCNALEWVHSSGGGNIVNDQGEVIINNPAAVEAIDRAAAWIGTITPLGVLNYEEEQSRGVFQSGRALFMRNWPYAWSLVNGGDSPVRGKVGITALPRGKEGVHTGTLGGWQLAVSRYSEVREEAIDLVRYLSSRDEQKRRAIRAGYNPTWPDLYDDPEVRAAHSIAPTLRKALAGAVVRPSDVTGRSYNQVSNTFWSAVHATLAGKGDAAGNLAFLERRLKRLRRHRGW</sequence>
<evidence type="ECO:0000256" key="5">
    <source>
        <dbReference type="SAM" id="SignalP"/>
    </source>
</evidence>
<evidence type="ECO:0000256" key="2">
    <source>
        <dbReference type="ARBA" id="ARBA00008520"/>
    </source>
</evidence>
<dbReference type="InterPro" id="IPR050490">
    <property type="entry name" value="Bact_solute-bd_prot1"/>
</dbReference>
<feature type="chain" id="PRO_5011769327" evidence="5">
    <location>
        <begin position="25"/>
        <end position="423"/>
    </location>
</feature>
<dbReference type="PANTHER" id="PTHR43649">
    <property type="entry name" value="ARABINOSE-BINDING PROTEIN-RELATED"/>
    <property type="match status" value="1"/>
</dbReference>
<feature type="signal peptide" evidence="5">
    <location>
        <begin position="1"/>
        <end position="24"/>
    </location>
</feature>
<dbReference type="GO" id="GO:0042597">
    <property type="term" value="C:periplasmic space"/>
    <property type="evidence" value="ECO:0007669"/>
    <property type="project" value="UniProtKB-SubCell"/>
</dbReference>
<dbReference type="RefSeq" id="WP_092996337.1">
    <property type="nucleotide sequence ID" value="NZ_FMWD01000005.1"/>
</dbReference>
<dbReference type="Proteomes" id="UP000199648">
    <property type="component" value="Unassembled WGS sequence"/>
</dbReference>
<dbReference type="Gene3D" id="3.40.190.10">
    <property type="entry name" value="Periplasmic binding protein-like II"/>
    <property type="match status" value="2"/>
</dbReference>
<dbReference type="STRING" id="415747.SAMN03097708_02014"/>
<evidence type="ECO:0000313" key="6">
    <source>
        <dbReference type="EMBL" id="SCZ60241.1"/>
    </source>
</evidence>
<dbReference type="CDD" id="cd14750">
    <property type="entry name" value="PBP2_TMBP"/>
    <property type="match status" value="1"/>
</dbReference>
<dbReference type="Pfam" id="PF01547">
    <property type="entry name" value="SBP_bac_1"/>
    <property type="match status" value="1"/>
</dbReference>
<comment type="subcellular location">
    <subcellularLocation>
        <location evidence="1">Periplasm</location>
    </subcellularLocation>
</comment>
<gene>
    <name evidence="6" type="ORF">SAMN03097708_02014</name>
</gene>